<proteinExistence type="predicted"/>
<name>A0A8K0X3M8_9PEZI</name>
<sequence>MGGVVLLSFSLCLPSANGKGSQKNSQNKRKAGAWGIGDVTWRGNVQGIGERGLLGGVGLQDSIYTDVYSLSPGCCVLWLMCSGRGGELGVGCVRRRVKPCGHYFRAA</sequence>
<dbReference type="AlphaFoldDB" id="A0A8K0X3M8"/>
<evidence type="ECO:0000313" key="2">
    <source>
        <dbReference type="EMBL" id="KAH7362354.1"/>
    </source>
</evidence>
<evidence type="ECO:0008006" key="4">
    <source>
        <dbReference type="Google" id="ProtNLM"/>
    </source>
</evidence>
<keyword evidence="1" id="KW-0732">Signal</keyword>
<feature type="chain" id="PRO_5035468865" description="Secreted protein" evidence="1">
    <location>
        <begin position="19"/>
        <end position="107"/>
    </location>
</feature>
<protein>
    <recommendedName>
        <fullName evidence="4">Secreted protein</fullName>
    </recommendedName>
</protein>
<feature type="signal peptide" evidence="1">
    <location>
        <begin position="1"/>
        <end position="18"/>
    </location>
</feature>
<gene>
    <name evidence="2" type="ORF">B0T11DRAFT_83402</name>
</gene>
<comment type="caution">
    <text evidence="2">The sequence shown here is derived from an EMBL/GenBank/DDBJ whole genome shotgun (WGS) entry which is preliminary data.</text>
</comment>
<reference evidence="2" key="1">
    <citation type="journal article" date="2021" name="Nat. Commun.">
        <title>Genetic determinants of endophytism in the Arabidopsis root mycobiome.</title>
        <authorList>
            <person name="Mesny F."/>
            <person name="Miyauchi S."/>
            <person name="Thiergart T."/>
            <person name="Pickel B."/>
            <person name="Atanasova L."/>
            <person name="Karlsson M."/>
            <person name="Huettel B."/>
            <person name="Barry K.W."/>
            <person name="Haridas S."/>
            <person name="Chen C."/>
            <person name="Bauer D."/>
            <person name="Andreopoulos W."/>
            <person name="Pangilinan J."/>
            <person name="LaButti K."/>
            <person name="Riley R."/>
            <person name="Lipzen A."/>
            <person name="Clum A."/>
            <person name="Drula E."/>
            <person name="Henrissat B."/>
            <person name="Kohler A."/>
            <person name="Grigoriev I.V."/>
            <person name="Martin F.M."/>
            <person name="Hacquard S."/>
        </authorList>
    </citation>
    <scope>NUCLEOTIDE SEQUENCE</scope>
    <source>
        <strain evidence="2">MPI-CAGE-AT-0016</strain>
    </source>
</reference>
<dbReference type="EMBL" id="JAGPXD010000003">
    <property type="protein sequence ID" value="KAH7362354.1"/>
    <property type="molecule type" value="Genomic_DNA"/>
</dbReference>
<accession>A0A8K0X3M8</accession>
<evidence type="ECO:0000256" key="1">
    <source>
        <dbReference type="SAM" id="SignalP"/>
    </source>
</evidence>
<keyword evidence="3" id="KW-1185">Reference proteome</keyword>
<evidence type="ECO:0000313" key="3">
    <source>
        <dbReference type="Proteomes" id="UP000813385"/>
    </source>
</evidence>
<organism evidence="2 3">
    <name type="scientific">Plectosphaerella cucumerina</name>
    <dbReference type="NCBI Taxonomy" id="40658"/>
    <lineage>
        <taxon>Eukaryota</taxon>
        <taxon>Fungi</taxon>
        <taxon>Dikarya</taxon>
        <taxon>Ascomycota</taxon>
        <taxon>Pezizomycotina</taxon>
        <taxon>Sordariomycetes</taxon>
        <taxon>Hypocreomycetidae</taxon>
        <taxon>Glomerellales</taxon>
        <taxon>Plectosphaerellaceae</taxon>
        <taxon>Plectosphaerella</taxon>
    </lineage>
</organism>
<dbReference type="Proteomes" id="UP000813385">
    <property type="component" value="Unassembled WGS sequence"/>
</dbReference>